<evidence type="ECO:0000313" key="2">
    <source>
        <dbReference type="Proteomes" id="UP000230824"/>
    </source>
</evidence>
<organism evidence="1 2">
    <name type="scientific">Escherichia phage vB_EcoM_PHB05</name>
    <dbReference type="NCBI Taxonomy" id="2041347"/>
    <lineage>
        <taxon>Viruses</taxon>
        <taxon>Duplodnaviria</taxon>
        <taxon>Heunggongvirae</taxon>
        <taxon>Uroviricota</taxon>
        <taxon>Caudoviricetes</taxon>
        <taxon>Stephanstirmvirinae</taxon>
        <taxon>Justusliebigvirus</taxon>
        <taxon>Justusliebigvirus PHB05</taxon>
    </lineage>
</organism>
<evidence type="ECO:0000313" key="1">
    <source>
        <dbReference type="EMBL" id="ATI15781.1"/>
    </source>
</evidence>
<dbReference type="EMBL" id="MF805809">
    <property type="protein sequence ID" value="ATI15781.1"/>
    <property type="molecule type" value="Genomic_DNA"/>
</dbReference>
<keyword evidence="2" id="KW-1185">Reference proteome</keyword>
<dbReference type="Proteomes" id="UP000230824">
    <property type="component" value="Segment"/>
</dbReference>
<dbReference type="KEGG" id="vg:62611751"/>
<reference evidence="1 2" key="1">
    <citation type="submission" date="2017-09" db="EMBL/GenBank/DDBJ databases">
        <title>Phage vB_EcoM_PHB05 against multidrug-resistant shiga toxin-producing Escherichia.</title>
        <authorList>
            <person name="Chen Y."/>
            <person name="Song J."/>
            <person name="Wu B."/>
        </authorList>
    </citation>
    <scope>NUCLEOTIDE SEQUENCE [LARGE SCALE GENOMIC DNA]</scope>
    <source>
        <strain evidence="1">Wastewater</strain>
    </source>
</reference>
<name>A0A291LA42_9CAUD</name>
<protein>
    <submittedName>
        <fullName evidence="1">Uncharacterized protein</fullName>
    </submittedName>
</protein>
<proteinExistence type="predicted"/>
<dbReference type="RefSeq" id="YP_009984407.1">
    <property type="nucleotide sequence ID" value="NC_052652.1"/>
</dbReference>
<sequence>MYYSDYFVNPTKEQLQSAVDKMQIVVKECEKIRKQLQEETVVVSKWFGLRKKVVSKHNIILEKAKTTGTSYALQGLLLNYIDIEQHSLLHCWLHSPSIEDLLFWLSCESVLLNENEAYRLNFCLKAELPASVKEKKQ</sequence>
<accession>A0A291LA42</accession>
<dbReference type="GeneID" id="62611751"/>